<reference evidence="1 2" key="1">
    <citation type="journal article" date="2015" name="Genome Biol.">
        <title>Comparative genomics of Steinernema reveals deeply conserved gene regulatory networks.</title>
        <authorList>
            <person name="Dillman A.R."/>
            <person name="Macchietto M."/>
            <person name="Porter C.F."/>
            <person name="Rogers A."/>
            <person name="Williams B."/>
            <person name="Antoshechkin I."/>
            <person name="Lee M.M."/>
            <person name="Goodwin Z."/>
            <person name="Lu X."/>
            <person name="Lewis E.E."/>
            <person name="Goodrich-Blair H."/>
            <person name="Stock S.P."/>
            <person name="Adams B.J."/>
            <person name="Sternberg P.W."/>
            <person name="Mortazavi A."/>
        </authorList>
    </citation>
    <scope>NUCLEOTIDE SEQUENCE [LARGE SCALE GENOMIC DNA]</scope>
    <source>
        <strain evidence="1 2">ALL</strain>
    </source>
</reference>
<protein>
    <submittedName>
        <fullName evidence="1">Uncharacterized protein</fullName>
    </submittedName>
</protein>
<dbReference type="OrthoDB" id="5834879at2759"/>
<dbReference type="STRING" id="34508.A0A4U5NI61"/>
<reference evidence="1 2" key="2">
    <citation type="journal article" date="2019" name="G3 (Bethesda)">
        <title>Hybrid Assembly of the Genome of the Entomopathogenic Nematode Steinernema carpocapsae Identifies the X-Chromosome.</title>
        <authorList>
            <person name="Serra L."/>
            <person name="Macchietto M."/>
            <person name="Macias-Munoz A."/>
            <person name="McGill C.J."/>
            <person name="Rodriguez I.M."/>
            <person name="Rodriguez B."/>
            <person name="Murad R."/>
            <person name="Mortazavi A."/>
        </authorList>
    </citation>
    <scope>NUCLEOTIDE SEQUENCE [LARGE SCALE GENOMIC DNA]</scope>
    <source>
        <strain evidence="1 2">ALL</strain>
    </source>
</reference>
<comment type="caution">
    <text evidence="1">The sequence shown here is derived from an EMBL/GenBank/DDBJ whole genome shotgun (WGS) entry which is preliminary data.</text>
</comment>
<evidence type="ECO:0000313" key="1">
    <source>
        <dbReference type="EMBL" id="TKR82442.1"/>
    </source>
</evidence>
<dbReference type="Pfam" id="PF25824">
    <property type="entry name" value="DUF7951"/>
    <property type="match status" value="1"/>
</dbReference>
<keyword evidence="2" id="KW-1185">Reference proteome</keyword>
<proteinExistence type="predicted"/>
<dbReference type="Proteomes" id="UP000298663">
    <property type="component" value="Unassembled WGS sequence"/>
</dbReference>
<organism evidence="1 2">
    <name type="scientific">Steinernema carpocapsae</name>
    <name type="common">Entomopathogenic nematode</name>
    <dbReference type="NCBI Taxonomy" id="34508"/>
    <lineage>
        <taxon>Eukaryota</taxon>
        <taxon>Metazoa</taxon>
        <taxon>Ecdysozoa</taxon>
        <taxon>Nematoda</taxon>
        <taxon>Chromadorea</taxon>
        <taxon>Rhabditida</taxon>
        <taxon>Tylenchina</taxon>
        <taxon>Panagrolaimomorpha</taxon>
        <taxon>Strongyloidoidea</taxon>
        <taxon>Steinernematidae</taxon>
        <taxon>Steinernema</taxon>
    </lineage>
</organism>
<evidence type="ECO:0000313" key="2">
    <source>
        <dbReference type="Proteomes" id="UP000298663"/>
    </source>
</evidence>
<dbReference type="EMBL" id="AZBU02000004">
    <property type="protein sequence ID" value="TKR82442.1"/>
    <property type="molecule type" value="Genomic_DNA"/>
</dbReference>
<gene>
    <name evidence="1" type="ORF">L596_016166</name>
</gene>
<dbReference type="AlphaFoldDB" id="A0A4U5NI61"/>
<sequence>MTTSDAPKKLTSSCEADRFHRVEISFVEAENDAGEDSTAASSRGVNQIQVRLVQKLKDATVGETTFLWPEDTLPQQITYDSTLGMLEMKSEKNLATLPLRIPKAAIHIGLTKTAKAPKTIKWSGFEEDRTKVKSTPAIAKAARQIIMKGFTGASLAELKTACAQTNGITKSVKFSNEDLKVLIECLGKVKNPDLKIVMEGLVKANVFGSQLTPELYEAFMSSNASSALYKYLTMPQVIVYDNVFVQILKSCLDCKDHNKSFSLFAALMKKNITVTGLTAEVRDKFSVEEVTTILEMCSTLILKHDSKESTEDVFTNVLDLADILMNTYSQQLMWHPKAKQALTKLRAQITTAITLVEQFSKWSIDCHLTTEFPELDGEPPCDYVIRKVKLSKRRIC</sequence>
<dbReference type="InterPro" id="IPR057711">
    <property type="entry name" value="DUF7951"/>
</dbReference>
<accession>A0A4U5NI61</accession>
<name>A0A4U5NI61_STECR</name>